<evidence type="ECO:0000313" key="3">
    <source>
        <dbReference type="Proteomes" id="UP000305948"/>
    </source>
</evidence>
<feature type="region of interest" description="Disordered" evidence="1">
    <location>
        <begin position="16"/>
        <end position="47"/>
    </location>
</feature>
<protein>
    <submittedName>
        <fullName evidence="2">Uncharacterized protein</fullName>
    </submittedName>
</protein>
<dbReference type="STRING" id="5364.A0A5C3NI96"/>
<keyword evidence="3" id="KW-1185">Reference proteome</keyword>
<dbReference type="AlphaFoldDB" id="A0A5C3NI96"/>
<feature type="compositionally biased region" description="Low complexity" evidence="1">
    <location>
        <begin position="304"/>
        <end position="313"/>
    </location>
</feature>
<sequence>MPRLVPRLLKSLQNFKLKGRPSPHDAPASLASPKEHRRRSSPRAIPRLPAIAANDRSQSILVDNVNPIVNAEAFIRRKSPAARLRTGSEDGEMSEEERDWWSSPYLRMLASPIRLCLSSNRYLPSDFLIRVGLKQQPGTQALRSKHYLLPDGIEHPKFKQRKTGIAGYFVCWKTAFELGMQTNSYQRLSAQAVAHPRLTEQIGHLLRLRVLQELELLVRRWQARRQDSLSVPIIRRLTRAEWKALRATGTVPYENAVAVIVCPPVNRDPKTKTRPQPEMSPSPAADAAPRPRREPLSLSVLYPTTTDSIDDTTGILPPARVPLYNGAALFPHPSHRAALHAHLKRLLTIESRSRPRETARLEKADDRGASSAKPREGRDGDDKHSHAFLIHSSRASVERADVVPLAIALWRIRMWEGDVWRDSSEGSDAGGWEDPSSKK</sequence>
<dbReference type="OrthoDB" id="3363286at2759"/>
<feature type="compositionally biased region" description="Low complexity" evidence="1">
    <location>
        <begin position="277"/>
        <end position="288"/>
    </location>
</feature>
<name>A0A5C3NI96_9AGAM</name>
<dbReference type="Proteomes" id="UP000305948">
    <property type="component" value="Unassembled WGS sequence"/>
</dbReference>
<evidence type="ECO:0000313" key="2">
    <source>
        <dbReference type="EMBL" id="TFK55818.1"/>
    </source>
</evidence>
<accession>A0A5C3NI96</accession>
<feature type="compositionally biased region" description="Basic and acidic residues" evidence="1">
    <location>
        <begin position="351"/>
        <end position="384"/>
    </location>
</feature>
<reference evidence="2 3" key="1">
    <citation type="journal article" date="2019" name="Nat. Ecol. Evol.">
        <title>Megaphylogeny resolves global patterns of mushroom evolution.</title>
        <authorList>
            <person name="Varga T."/>
            <person name="Krizsan K."/>
            <person name="Foldi C."/>
            <person name="Dima B."/>
            <person name="Sanchez-Garcia M."/>
            <person name="Sanchez-Ramirez S."/>
            <person name="Szollosi G.J."/>
            <person name="Szarkandi J.G."/>
            <person name="Papp V."/>
            <person name="Albert L."/>
            <person name="Andreopoulos W."/>
            <person name="Angelini C."/>
            <person name="Antonin V."/>
            <person name="Barry K.W."/>
            <person name="Bougher N.L."/>
            <person name="Buchanan P."/>
            <person name="Buyck B."/>
            <person name="Bense V."/>
            <person name="Catcheside P."/>
            <person name="Chovatia M."/>
            <person name="Cooper J."/>
            <person name="Damon W."/>
            <person name="Desjardin D."/>
            <person name="Finy P."/>
            <person name="Geml J."/>
            <person name="Haridas S."/>
            <person name="Hughes K."/>
            <person name="Justo A."/>
            <person name="Karasinski D."/>
            <person name="Kautmanova I."/>
            <person name="Kiss B."/>
            <person name="Kocsube S."/>
            <person name="Kotiranta H."/>
            <person name="LaButti K.M."/>
            <person name="Lechner B.E."/>
            <person name="Liimatainen K."/>
            <person name="Lipzen A."/>
            <person name="Lukacs Z."/>
            <person name="Mihaltcheva S."/>
            <person name="Morgado L.N."/>
            <person name="Niskanen T."/>
            <person name="Noordeloos M.E."/>
            <person name="Ohm R.A."/>
            <person name="Ortiz-Santana B."/>
            <person name="Ovrebo C."/>
            <person name="Racz N."/>
            <person name="Riley R."/>
            <person name="Savchenko A."/>
            <person name="Shiryaev A."/>
            <person name="Soop K."/>
            <person name="Spirin V."/>
            <person name="Szebenyi C."/>
            <person name="Tomsovsky M."/>
            <person name="Tulloss R.E."/>
            <person name="Uehling J."/>
            <person name="Grigoriev I.V."/>
            <person name="Vagvolgyi C."/>
            <person name="Papp T."/>
            <person name="Martin F.M."/>
            <person name="Miettinen O."/>
            <person name="Hibbett D.S."/>
            <person name="Nagy L.G."/>
        </authorList>
    </citation>
    <scope>NUCLEOTIDE SEQUENCE [LARGE SCALE GENOMIC DNA]</scope>
    <source>
        <strain evidence="2 3">OMC1185</strain>
    </source>
</reference>
<feature type="region of interest" description="Disordered" evidence="1">
    <location>
        <begin position="265"/>
        <end position="314"/>
    </location>
</feature>
<dbReference type="EMBL" id="ML213504">
    <property type="protein sequence ID" value="TFK55818.1"/>
    <property type="molecule type" value="Genomic_DNA"/>
</dbReference>
<proteinExistence type="predicted"/>
<feature type="region of interest" description="Disordered" evidence="1">
    <location>
        <begin position="350"/>
        <end position="384"/>
    </location>
</feature>
<evidence type="ECO:0000256" key="1">
    <source>
        <dbReference type="SAM" id="MobiDB-lite"/>
    </source>
</evidence>
<organism evidence="2 3">
    <name type="scientific">Heliocybe sulcata</name>
    <dbReference type="NCBI Taxonomy" id="5364"/>
    <lineage>
        <taxon>Eukaryota</taxon>
        <taxon>Fungi</taxon>
        <taxon>Dikarya</taxon>
        <taxon>Basidiomycota</taxon>
        <taxon>Agaricomycotina</taxon>
        <taxon>Agaricomycetes</taxon>
        <taxon>Gloeophyllales</taxon>
        <taxon>Gloeophyllaceae</taxon>
        <taxon>Heliocybe</taxon>
    </lineage>
</organism>
<gene>
    <name evidence="2" type="ORF">OE88DRAFT_1804611</name>
</gene>